<name>A0A401QU72_STRNR</name>
<comment type="caution">
    <text evidence="3">The sequence shown here is derived from an EMBL/GenBank/DDBJ whole genome shotgun (WGS) entry which is preliminary data.</text>
</comment>
<protein>
    <recommendedName>
        <fullName evidence="5">PASTA domain-containing protein</fullName>
    </recommendedName>
</protein>
<dbReference type="Proteomes" id="UP000288351">
    <property type="component" value="Unassembled WGS sequence"/>
</dbReference>
<feature type="chain" id="PRO_5038553384" description="PASTA domain-containing protein" evidence="2">
    <location>
        <begin position="19"/>
        <end position="156"/>
    </location>
</feature>
<proteinExistence type="predicted"/>
<evidence type="ECO:0008006" key="5">
    <source>
        <dbReference type="Google" id="ProtNLM"/>
    </source>
</evidence>
<feature type="region of interest" description="Disordered" evidence="1">
    <location>
        <begin position="19"/>
        <end position="44"/>
    </location>
</feature>
<sequence length="156" mass="16421">MVTVVSAVTVMAVASCTAADPSVPGAKPSARSGAVSPSPHPGKSWAEVTADLRAAGDGLGTYKDMNSHHSPGACMVSSWRLSRQVPTMEQARLAADRLRRHGWKVDKNKAETVSLTSGDWIAALVPGPVPDELRAEFAPHEGVLILTAMGKCVRRP</sequence>
<reference evidence="3 4" key="1">
    <citation type="journal article" date="2019" name="Microbiol. Resour. Announc.">
        <title>Draft Genome Sequence of the Most Traditional epsilon-Poly-l-Lysine Producer, Streptomyces albulus NBRC14147.</title>
        <authorList>
            <person name="Yamanaka K."/>
            <person name="Hamano Y."/>
        </authorList>
    </citation>
    <scope>NUCLEOTIDE SEQUENCE [LARGE SCALE GENOMIC DNA]</scope>
    <source>
        <strain evidence="3 4">NBRC 14147</strain>
    </source>
</reference>
<gene>
    <name evidence="3" type="ORF">SALB_01546</name>
</gene>
<feature type="signal peptide" evidence="2">
    <location>
        <begin position="1"/>
        <end position="18"/>
    </location>
</feature>
<dbReference type="EMBL" id="BHXC01000006">
    <property type="protein sequence ID" value="GCB88873.1"/>
    <property type="molecule type" value="Genomic_DNA"/>
</dbReference>
<keyword evidence="2" id="KW-0732">Signal</keyword>
<evidence type="ECO:0000256" key="1">
    <source>
        <dbReference type="SAM" id="MobiDB-lite"/>
    </source>
</evidence>
<dbReference type="AlphaFoldDB" id="A0A401QU72"/>
<evidence type="ECO:0000313" key="4">
    <source>
        <dbReference type="Proteomes" id="UP000288351"/>
    </source>
</evidence>
<evidence type="ECO:0000313" key="3">
    <source>
        <dbReference type="EMBL" id="GCB88873.1"/>
    </source>
</evidence>
<accession>A0A401QU72</accession>
<evidence type="ECO:0000256" key="2">
    <source>
        <dbReference type="SAM" id="SignalP"/>
    </source>
</evidence>
<organism evidence="3 4">
    <name type="scientific">Streptomyces noursei</name>
    <name type="common">Streptomyces albulus</name>
    <dbReference type="NCBI Taxonomy" id="1971"/>
    <lineage>
        <taxon>Bacteria</taxon>
        <taxon>Bacillati</taxon>
        <taxon>Actinomycetota</taxon>
        <taxon>Actinomycetes</taxon>
        <taxon>Kitasatosporales</taxon>
        <taxon>Streptomycetaceae</taxon>
        <taxon>Streptomyces</taxon>
    </lineage>
</organism>